<keyword evidence="4 10" id="KW-0240">DNA-directed RNA polymerase</keyword>
<dbReference type="AlphaFoldDB" id="A0A1G8GCG3"/>
<keyword evidence="6 10" id="KW-0548">Nucleotidyltransferase</keyword>
<proteinExistence type="inferred from homology"/>
<dbReference type="SMART" id="SM01409">
    <property type="entry name" value="RNA_pol_Rpb6"/>
    <property type="match status" value="1"/>
</dbReference>
<comment type="similarity">
    <text evidence="1 10">Belongs to the RNA polymerase subunit omega family.</text>
</comment>
<name>A0A1G8GCG3_9BACI</name>
<dbReference type="HAMAP" id="MF_00366">
    <property type="entry name" value="RNApol_bact_RpoZ"/>
    <property type="match status" value="1"/>
</dbReference>
<protein>
    <recommendedName>
        <fullName evidence="3 10">DNA-directed RNA polymerase subunit omega</fullName>
        <shortName evidence="10">RNAP omega subunit</shortName>
        <ecNumber evidence="2 10">2.7.7.6</ecNumber>
    </recommendedName>
    <alternativeName>
        <fullName evidence="10">RNA polymerase omega subunit</fullName>
    </alternativeName>
    <alternativeName>
        <fullName evidence="8 10">Transcriptase subunit omega</fullName>
    </alternativeName>
</protein>
<dbReference type="GO" id="GO:0000428">
    <property type="term" value="C:DNA-directed RNA polymerase complex"/>
    <property type="evidence" value="ECO:0007669"/>
    <property type="project" value="UniProtKB-KW"/>
</dbReference>
<evidence type="ECO:0000256" key="9">
    <source>
        <dbReference type="ARBA" id="ARBA00048552"/>
    </source>
</evidence>
<reference evidence="11 12" key="1">
    <citation type="submission" date="2016-10" db="EMBL/GenBank/DDBJ databases">
        <authorList>
            <person name="de Groot N.N."/>
        </authorList>
    </citation>
    <scope>NUCLEOTIDE SEQUENCE [LARGE SCALE GENOMIC DNA]</scope>
    <source>
        <strain evidence="12">P4B,CCM 7963,CECT 7998,DSM 25260,IBRC-M 10614,KCTC 13821</strain>
    </source>
</reference>
<dbReference type="Proteomes" id="UP000199017">
    <property type="component" value="Unassembled WGS sequence"/>
</dbReference>
<evidence type="ECO:0000256" key="3">
    <source>
        <dbReference type="ARBA" id="ARBA00013725"/>
    </source>
</evidence>
<keyword evidence="5 10" id="KW-0808">Transferase</keyword>
<dbReference type="InterPro" id="IPR003716">
    <property type="entry name" value="DNA-dir_RNA_pol_omega"/>
</dbReference>
<organism evidence="11 12">
    <name type="scientific">Alteribacillus bidgolensis</name>
    <dbReference type="NCBI Taxonomy" id="930129"/>
    <lineage>
        <taxon>Bacteria</taxon>
        <taxon>Bacillati</taxon>
        <taxon>Bacillota</taxon>
        <taxon>Bacilli</taxon>
        <taxon>Bacillales</taxon>
        <taxon>Bacillaceae</taxon>
        <taxon>Alteribacillus</taxon>
    </lineage>
</organism>
<keyword evidence="12" id="KW-1185">Reference proteome</keyword>
<evidence type="ECO:0000256" key="10">
    <source>
        <dbReference type="HAMAP-Rule" id="MF_00366"/>
    </source>
</evidence>
<dbReference type="GO" id="GO:0003899">
    <property type="term" value="F:DNA-directed RNA polymerase activity"/>
    <property type="evidence" value="ECO:0007669"/>
    <property type="project" value="UniProtKB-UniRule"/>
</dbReference>
<dbReference type="GO" id="GO:0006351">
    <property type="term" value="P:DNA-templated transcription"/>
    <property type="evidence" value="ECO:0007669"/>
    <property type="project" value="UniProtKB-UniRule"/>
</dbReference>
<dbReference type="InterPro" id="IPR036161">
    <property type="entry name" value="RPB6/omega-like_sf"/>
</dbReference>
<dbReference type="NCBIfam" id="TIGR00690">
    <property type="entry name" value="rpoZ"/>
    <property type="match status" value="1"/>
</dbReference>
<dbReference type="OrthoDB" id="9815459at2"/>
<evidence type="ECO:0000256" key="7">
    <source>
        <dbReference type="ARBA" id="ARBA00023163"/>
    </source>
</evidence>
<dbReference type="SUPFAM" id="SSF63562">
    <property type="entry name" value="RPB6/omega subunit-like"/>
    <property type="match status" value="1"/>
</dbReference>
<dbReference type="EMBL" id="FNDU01000003">
    <property type="protein sequence ID" value="SDH91981.1"/>
    <property type="molecule type" value="Genomic_DNA"/>
</dbReference>
<evidence type="ECO:0000313" key="11">
    <source>
        <dbReference type="EMBL" id="SDH91981.1"/>
    </source>
</evidence>
<comment type="subunit">
    <text evidence="10">The RNAP catalytic core consists of 2 alpha, 1 beta, 1 beta' and 1 omega subunit. When a sigma factor is associated with the core the holoenzyme is formed, which can initiate transcription.</text>
</comment>
<evidence type="ECO:0000256" key="5">
    <source>
        <dbReference type="ARBA" id="ARBA00022679"/>
    </source>
</evidence>
<evidence type="ECO:0000256" key="2">
    <source>
        <dbReference type="ARBA" id="ARBA00012418"/>
    </source>
</evidence>
<evidence type="ECO:0000313" key="12">
    <source>
        <dbReference type="Proteomes" id="UP000199017"/>
    </source>
</evidence>
<evidence type="ECO:0000256" key="8">
    <source>
        <dbReference type="ARBA" id="ARBA00029924"/>
    </source>
</evidence>
<dbReference type="Pfam" id="PF01192">
    <property type="entry name" value="RNA_pol_Rpb6"/>
    <property type="match status" value="1"/>
</dbReference>
<dbReference type="PANTHER" id="PTHR34476:SF1">
    <property type="entry name" value="DNA-DIRECTED RNA POLYMERASE SUBUNIT OMEGA"/>
    <property type="match status" value="1"/>
</dbReference>
<dbReference type="PANTHER" id="PTHR34476">
    <property type="entry name" value="DNA-DIRECTED RNA POLYMERASE SUBUNIT OMEGA"/>
    <property type="match status" value="1"/>
</dbReference>
<dbReference type="STRING" id="930129.SAMN05216352_103328"/>
<comment type="catalytic activity">
    <reaction evidence="9 10">
        <text>RNA(n) + a ribonucleoside 5'-triphosphate = RNA(n+1) + diphosphate</text>
        <dbReference type="Rhea" id="RHEA:21248"/>
        <dbReference type="Rhea" id="RHEA-COMP:14527"/>
        <dbReference type="Rhea" id="RHEA-COMP:17342"/>
        <dbReference type="ChEBI" id="CHEBI:33019"/>
        <dbReference type="ChEBI" id="CHEBI:61557"/>
        <dbReference type="ChEBI" id="CHEBI:140395"/>
        <dbReference type="EC" id="2.7.7.6"/>
    </reaction>
</comment>
<evidence type="ECO:0000256" key="4">
    <source>
        <dbReference type="ARBA" id="ARBA00022478"/>
    </source>
</evidence>
<dbReference type="EC" id="2.7.7.6" evidence="2 10"/>
<dbReference type="GO" id="GO:0003677">
    <property type="term" value="F:DNA binding"/>
    <property type="evidence" value="ECO:0007669"/>
    <property type="project" value="UniProtKB-UniRule"/>
</dbReference>
<evidence type="ECO:0000256" key="6">
    <source>
        <dbReference type="ARBA" id="ARBA00022695"/>
    </source>
</evidence>
<evidence type="ECO:0000256" key="1">
    <source>
        <dbReference type="ARBA" id="ARBA00006711"/>
    </source>
</evidence>
<keyword evidence="7 10" id="KW-0804">Transcription</keyword>
<sequence>MLYPSIDTLMKHIDSKYTLVTISARRARDLKEMEEADPLIDDYESSKLVGIALEEIEHGKLGYKHTEGS</sequence>
<gene>
    <name evidence="10" type="primary">rpoZ</name>
    <name evidence="11" type="ORF">SAMN05216352_103328</name>
</gene>
<dbReference type="RefSeq" id="WP_091582946.1">
    <property type="nucleotide sequence ID" value="NZ_FNDU01000003.1"/>
</dbReference>
<dbReference type="Gene3D" id="3.90.940.10">
    <property type="match status" value="1"/>
</dbReference>
<comment type="function">
    <text evidence="10">Promotes RNA polymerase assembly. Latches the N- and C-terminal regions of the beta' subunit thereby facilitating its interaction with the beta and alpha subunits.</text>
</comment>
<dbReference type="InterPro" id="IPR006110">
    <property type="entry name" value="Pol_omega/Rpo6/RPB6"/>
</dbReference>
<accession>A0A1G8GCG3</accession>